<dbReference type="AlphaFoldDB" id="A0A550BZG6"/>
<dbReference type="EMBL" id="VDMD01000041">
    <property type="protein sequence ID" value="TRM57918.1"/>
    <property type="molecule type" value="Genomic_DNA"/>
</dbReference>
<comment type="catalytic activity">
    <reaction evidence="13">
        <text>a 5,6-dihydrouridine in mRNA + NAD(+) = a uridine in mRNA + NADH + H(+)</text>
        <dbReference type="Rhea" id="RHEA:69851"/>
        <dbReference type="Rhea" id="RHEA-COMP:14658"/>
        <dbReference type="Rhea" id="RHEA-COMP:17789"/>
        <dbReference type="ChEBI" id="CHEBI:15378"/>
        <dbReference type="ChEBI" id="CHEBI:57540"/>
        <dbReference type="ChEBI" id="CHEBI:57945"/>
        <dbReference type="ChEBI" id="CHEBI:65315"/>
        <dbReference type="ChEBI" id="CHEBI:74443"/>
    </reaction>
    <physiologicalReaction direction="right-to-left" evidence="13">
        <dbReference type="Rhea" id="RHEA:69853"/>
    </physiologicalReaction>
</comment>
<evidence type="ECO:0000256" key="13">
    <source>
        <dbReference type="ARBA" id="ARBA00048342"/>
    </source>
</evidence>
<dbReference type="PANTHER" id="PTHR11082:SF5">
    <property type="entry name" value="TRNA-DIHYDROURIDINE(16_17) SYNTHASE [NAD(P)(+)]-LIKE"/>
    <property type="match status" value="1"/>
</dbReference>
<dbReference type="GO" id="GO:0006397">
    <property type="term" value="P:mRNA processing"/>
    <property type="evidence" value="ECO:0007669"/>
    <property type="project" value="UniProtKB-KW"/>
</dbReference>
<evidence type="ECO:0000256" key="1">
    <source>
        <dbReference type="ARBA" id="ARBA00001917"/>
    </source>
</evidence>
<dbReference type="OrthoDB" id="272303at2759"/>
<evidence type="ECO:0000259" key="18">
    <source>
        <dbReference type="Pfam" id="PF01207"/>
    </source>
</evidence>
<proteinExistence type="inferred from homology"/>
<feature type="domain" description="DUS-like FMN-binding" evidence="18">
    <location>
        <begin position="49"/>
        <end position="342"/>
    </location>
</feature>
<dbReference type="Gene3D" id="3.20.20.70">
    <property type="entry name" value="Aldolase class I"/>
    <property type="match status" value="1"/>
</dbReference>
<dbReference type="PROSITE" id="PS01136">
    <property type="entry name" value="UPF0034"/>
    <property type="match status" value="1"/>
</dbReference>
<keyword evidence="6" id="KW-0521">NADP</keyword>
<evidence type="ECO:0000256" key="3">
    <source>
        <dbReference type="ARBA" id="ARBA00022643"/>
    </source>
</evidence>
<feature type="compositionally biased region" description="Low complexity" evidence="17">
    <location>
        <begin position="1"/>
        <end position="19"/>
    </location>
</feature>
<accession>A0A550BZG6</accession>
<comment type="caution">
    <text evidence="19">The sequence shown here is derived from an EMBL/GenBank/DDBJ whole genome shotgun (WGS) entry which is preliminary data.</text>
</comment>
<comment type="catalytic activity">
    <reaction evidence="15">
        <text>a 5,6-dihydrouridine in mRNA + NADP(+) = a uridine in mRNA + NADPH + H(+)</text>
        <dbReference type="Rhea" id="RHEA:69855"/>
        <dbReference type="Rhea" id="RHEA-COMP:14658"/>
        <dbReference type="Rhea" id="RHEA-COMP:17789"/>
        <dbReference type="ChEBI" id="CHEBI:15378"/>
        <dbReference type="ChEBI" id="CHEBI:57783"/>
        <dbReference type="ChEBI" id="CHEBI:58349"/>
        <dbReference type="ChEBI" id="CHEBI:65315"/>
        <dbReference type="ChEBI" id="CHEBI:74443"/>
    </reaction>
    <physiologicalReaction direction="right-to-left" evidence="15">
        <dbReference type="Rhea" id="RHEA:69857"/>
    </physiologicalReaction>
</comment>
<comment type="catalytic activity">
    <reaction evidence="11">
        <text>5,6-dihydrouridine(17) in tRNA + NAD(+) = uridine(17) in tRNA + NADH + H(+)</text>
        <dbReference type="Rhea" id="RHEA:53372"/>
        <dbReference type="Rhea" id="RHEA-COMP:13541"/>
        <dbReference type="Rhea" id="RHEA-COMP:13542"/>
        <dbReference type="ChEBI" id="CHEBI:15378"/>
        <dbReference type="ChEBI" id="CHEBI:57540"/>
        <dbReference type="ChEBI" id="CHEBI:57945"/>
        <dbReference type="ChEBI" id="CHEBI:65315"/>
        <dbReference type="ChEBI" id="CHEBI:74443"/>
        <dbReference type="EC" id="1.3.1.88"/>
    </reaction>
    <physiologicalReaction direction="right-to-left" evidence="11">
        <dbReference type="Rhea" id="RHEA:53374"/>
    </physiologicalReaction>
</comment>
<keyword evidence="2" id="KW-0285">Flavoprotein</keyword>
<name>A0A550BZG6_9AGAR</name>
<evidence type="ECO:0000256" key="9">
    <source>
        <dbReference type="ARBA" id="ARBA00038313"/>
    </source>
</evidence>
<dbReference type="InterPro" id="IPR018517">
    <property type="entry name" value="tRNA_hU_synthase_CS"/>
</dbReference>
<evidence type="ECO:0000256" key="17">
    <source>
        <dbReference type="SAM" id="MobiDB-lite"/>
    </source>
</evidence>
<evidence type="ECO:0000313" key="19">
    <source>
        <dbReference type="EMBL" id="TRM57918.1"/>
    </source>
</evidence>
<dbReference type="GO" id="GO:0050660">
    <property type="term" value="F:flavin adenine dinucleotide binding"/>
    <property type="evidence" value="ECO:0007669"/>
    <property type="project" value="InterPro"/>
</dbReference>
<dbReference type="SUPFAM" id="SSF51395">
    <property type="entry name" value="FMN-linked oxidoreductases"/>
    <property type="match status" value="1"/>
</dbReference>
<dbReference type="Pfam" id="PF01207">
    <property type="entry name" value="Dus"/>
    <property type="match status" value="1"/>
</dbReference>
<comment type="catalytic activity">
    <reaction evidence="14">
        <text>5,6-dihydrouridine(16) in tRNA + NAD(+) = uridine(16) in tRNA + NADH + H(+)</text>
        <dbReference type="Rhea" id="RHEA:53380"/>
        <dbReference type="Rhea" id="RHEA-COMP:13543"/>
        <dbReference type="Rhea" id="RHEA-COMP:13544"/>
        <dbReference type="ChEBI" id="CHEBI:15378"/>
        <dbReference type="ChEBI" id="CHEBI:57540"/>
        <dbReference type="ChEBI" id="CHEBI:57945"/>
        <dbReference type="ChEBI" id="CHEBI:65315"/>
        <dbReference type="ChEBI" id="CHEBI:74443"/>
        <dbReference type="EC" id="1.3.1.88"/>
    </reaction>
    <physiologicalReaction direction="right-to-left" evidence="14">
        <dbReference type="Rhea" id="RHEA:53382"/>
    </physiologicalReaction>
</comment>
<dbReference type="InterPro" id="IPR035587">
    <property type="entry name" value="DUS-like_FMN-bd"/>
</dbReference>
<evidence type="ECO:0000256" key="2">
    <source>
        <dbReference type="ARBA" id="ARBA00022630"/>
    </source>
</evidence>
<dbReference type="CDD" id="cd02801">
    <property type="entry name" value="DUS_like_FMN"/>
    <property type="match status" value="1"/>
</dbReference>
<sequence length="468" mass="51335">MAESSSAATASTSTSGATAPPVLSQAGTKTKLGGYDFYREVLGSPKYVVAPMVDQSELAFRILCRRYGADLAYTPMINAHVFPYYPIKQQDKAFDVREGEEGNPALDRPLVVQFCTNNPEELLASARIVEAHCDAVDINLGCPQDIAKKGHYGSYLQDEWDLVYKLVNTLHENLSVPVTAKFRIFTDPERTLAYAKMLERAGAQILTVHGRTREQRGVNTGLADWKQIAMIKKAVSVPVFANGNMLYQEDVEACLQATGADGVMSAEGLLYNPALFAGLGRSSVDPAHSAPIHLHLPATQLALEYLSICRSINTHTSLGAIRGHLFKILRPALVRHTDLRERLGRANVKDKGKGWWKVRGQEGGLGAYEEIVGELEERLKADMEVHPDASITSADPETGLKDVPWWLTQPYVRPLPEVHPKSSATLRDRLIAMQSRRLAASEEQSAEIQFDLSALEGLADGKMVDVSA</sequence>
<evidence type="ECO:0000313" key="20">
    <source>
        <dbReference type="Proteomes" id="UP000320762"/>
    </source>
</evidence>
<feature type="region of interest" description="Disordered" evidence="17">
    <location>
        <begin position="1"/>
        <end position="23"/>
    </location>
</feature>
<keyword evidence="7" id="KW-0560">Oxidoreductase</keyword>
<dbReference type="Proteomes" id="UP000320762">
    <property type="component" value="Unassembled WGS sequence"/>
</dbReference>
<keyword evidence="3" id="KW-0288">FMN</keyword>
<dbReference type="GO" id="GO:0017150">
    <property type="term" value="F:tRNA dihydrouridine synthase activity"/>
    <property type="evidence" value="ECO:0007669"/>
    <property type="project" value="InterPro"/>
</dbReference>
<evidence type="ECO:0000256" key="16">
    <source>
        <dbReference type="ARBA" id="ARBA00049467"/>
    </source>
</evidence>
<dbReference type="EC" id="1.3.1.88" evidence="10"/>
<evidence type="ECO:0000256" key="12">
    <source>
        <dbReference type="ARBA" id="ARBA00047652"/>
    </source>
</evidence>
<protein>
    <recommendedName>
        <fullName evidence="10">tRNA-dihydrouridine(16/17) synthase [NAD(P)(+)]</fullName>
        <ecNumber evidence="10">1.3.1.88</ecNumber>
    </recommendedName>
</protein>
<keyword evidence="5" id="KW-0819">tRNA processing</keyword>
<evidence type="ECO:0000256" key="5">
    <source>
        <dbReference type="ARBA" id="ARBA00022694"/>
    </source>
</evidence>
<keyword evidence="4" id="KW-0507">mRNA processing</keyword>
<evidence type="ECO:0000256" key="15">
    <source>
        <dbReference type="ARBA" id="ARBA00049447"/>
    </source>
</evidence>
<dbReference type="STRING" id="97359.A0A550BZG6"/>
<evidence type="ECO:0000256" key="7">
    <source>
        <dbReference type="ARBA" id="ARBA00023002"/>
    </source>
</evidence>
<comment type="catalytic activity">
    <reaction evidence="16">
        <text>5,6-dihydrouridine(17) in tRNA + NADP(+) = uridine(17) in tRNA + NADPH + H(+)</text>
        <dbReference type="Rhea" id="RHEA:53368"/>
        <dbReference type="Rhea" id="RHEA-COMP:13541"/>
        <dbReference type="Rhea" id="RHEA-COMP:13542"/>
        <dbReference type="ChEBI" id="CHEBI:15378"/>
        <dbReference type="ChEBI" id="CHEBI:57783"/>
        <dbReference type="ChEBI" id="CHEBI:58349"/>
        <dbReference type="ChEBI" id="CHEBI:65315"/>
        <dbReference type="ChEBI" id="CHEBI:74443"/>
        <dbReference type="EC" id="1.3.1.88"/>
    </reaction>
    <physiologicalReaction direction="right-to-left" evidence="16">
        <dbReference type="Rhea" id="RHEA:53370"/>
    </physiologicalReaction>
</comment>
<evidence type="ECO:0000256" key="10">
    <source>
        <dbReference type="ARBA" id="ARBA00038890"/>
    </source>
</evidence>
<comment type="similarity">
    <text evidence="9">Belongs to the Dus family. Dus1 subfamily.</text>
</comment>
<comment type="catalytic activity">
    <reaction evidence="12">
        <text>5,6-dihydrouridine(16) in tRNA + NADP(+) = uridine(16) in tRNA + NADPH + H(+)</text>
        <dbReference type="Rhea" id="RHEA:53376"/>
        <dbReference type="Rhea" id="RHEA-COMP:13543"/>
        <dbReference type="Rhea" id="RHEA-COMP:13544"/>
        <dbReference type="ChEBI" id="CHEBI:15378"/>
        <dbReference type="ChEBI" id="CHEBI:57783"/>
        <dbReference type="ChEBI" id="CHEBI:58349"/>
        <dbReference type="ChEBI" id="CHEBI:65315"/>
        <dbReference type="ChEBI" id="CHEBI:74443"/>
        <dbReference type="EC" id="1.3.1.88"/>
    </reaction>
    <physiologicalReaction direction="right-to-left" evidence="12">
        <dbReference type="Rhea" id="RHEA:53378"/>
    </physiologicalReaction>
</comment>
<keyword evidence="8" id="KW-0520">NAD</keyword>
<evidence type="ECO:0000256" key="8">
    <source>
        <dbReference type="ARBA" id="ARBA00023027"/>
    </source>
</evidence>
<evidence type="ECO:0000256" key="11">
    <source>
        <dbReference type="ARBA" id="ARBA00047287"/>
    </source>
</evidence>
<evidence type="ECO:0000256" key="6">
    <source>
        <dbReference type="ARBA" id="ARBA00022857"/>
    </source>
</evidence>
<dbReference type="InterPro" id="IPR013785">
    <property type="entry name" value="Aldolase_TIM"/>
</dbReference>
<dbReference type="PANTHER" id="PTHR11082">
    <property type="entry name" value="TRNA-DIHYDROURIDINE SYNTHASE"/>
    <property type="match status" value="1"/>
</dbReference>
<gene>
    <name evidence="19" type="ORF">BD626DRAFT_513311</name>
</gene>
<comment type="cofactor">
    <cofactor evidence="1">
        <name>FMN</name>
        <dbReference type="ChEBI" id="CHEBI:58210"/>
    </cofactor>
</comment>
<organism evidence="19 20">
    <name type="scientific">Schizophyllum amplum</name>
    <dbReference type="NCBI Taxonomy" id="97359"/>
    <lineage>
        <taxon>Eukaryota</taxon>
        <taxon>Fungi</taxon>
        <taxon>Dikarya</taxon>
        <taxon>Basidiomycota</taxon>
        <taxon>Agaricomycotina</taxon>
        <taxon>Agaricomycetes</taxon>
        <taxon>Agaricomycetidae</taxon>
        <taxon>Agaricales</taxon>
        <taxon>Schizophyllaceae</taxon>
        <taxon>Schizophyllum</taxon>
    </lineage>
</organism>
<keyword evidence="20" id="KW-1185">Reference proteome</keyword>
<reference evidence="19 20" key="1">
    <citation type="journal article" date="2019" name="New Phytol.">
        <title>Comparative genomics reveals unique wood-decay strategies and fruiting body development in the Schizophyllaceae.</title>
        <authorList>
            <person name="Almasi E."/>
            <person name="Sahu N."/>
            <person name="Krizsan K."/>
            <person name="Balint B."/>
            <person name="Kovacs G.M."/>
            <person name="Kiss B."/>
            <person name="Cseklye J."/>
            <person name="Drula E."/>
            <person name="Henrissat B."/>
            <person name="Nagy I."/>
            <person name="Chovatia M."/>
            <person name="Adam C."/>
            <person name="LaButti K."/>
            <person name="Lipzen A."/>
            <person name="Riley R."/>
            <person name="Grigoriev I.V."/>
            <person name="Nagy L.G."/>
        </authorList>
    </citation>
    <scope>NUCLEOTIDE SEQUENCE [LARGE SCALE GENOMIC DNA]</scope>
    <source>
        <strain evidence="19 20">NL-1724</strain>
    </source>
</reference>
<evidence type="ECO:0000256" key="4">
    <source>
        <dbReference type="ARBA" id="ARBA00022664"/>
    </source>
</evidence>
<evidence type="ECO:0000256" key="14">
    <source>
        <dbReference type="ARBA" id="ARBA00048934"/>
    </source>
</evidence>